<evidence type="ECO:0000256" key="1">
    <source>
        <dbReference type="ARBA" id="ARBA00022737"/>
    </source>
</evidence>
<name>A0A6J4RXS9_9ACTN</name>
<gene>
    <name evidence="4" type="ORF">AVDCRST_MAG69-578</name>
</gene>
<dbReference type="SUPFAM" id="SSF48403">
    <property type="entry name" value="Ankyrin repeat"/>
    <property type="match status" value="1"/>
</dbReference>
<feature type="repeat" description="ANK" evidence="3">
    <location>
        <begin position="44"/>
        <end position="76"/>
    </location>
</feature>
<feature type="repeat" description="ANK" evidence="3">
    <location>
        <begin position="77"/>
        <end position="109"/>
    </location>
</feature>
<dbReference type="SMART" id="SM00248">
    <property type="entry name" value="ANK"/>
    <property type="match status" value="2"/>
</dbReference>
<evidence type="ECO:0000313" key="4">
    <source>
        <dbReference type="EMBL" id="CAA9477985.1"/>
    </source>
</evidence>
<dbReference type="PROSITE" id="PS50088">
    <property type="entry name" value="ANK_REPEAT"/>
    <property type="match status" value="2"/>
</dbReference>
<proteinExistence type="predicted"/>
<dbReference type="EMBL" id="CADCVP010000081">
    <property type="protein sequence ID" value="CAA9477985.1"/>
    <property type="molecule type" value="Genomic_DNA"/>
</dbReference>
<organism evidence="4">
    <name type="scientific">uncultured Solirubrobacteraceae bacterium</name>
    <dbReference type="NCBI Taxonomy" id="1162706"/>
    <lineage>
        <taxon>Bacteria</taxon>
        <taxon>Bacillati</taxon>
        <taxon>Actinomycetota</taxon>
        <taxon>Thermoleophilia</taxon>
        <taxon>Solirubrobacterales</taxon>
        <taxon>Solirubrobacteraceae</taxon>
        <taxon>environmental samples</taxon>
    </lineage>
</organism>
<dbReference type="Gene3D" id="1.25.40.20">
    <property type="entry name" value="Ankyrin repeat-containing domain"/>
    <property type="match status" value="1"/>
</dbReference>
<evidence type="ECO:0000256" key="3">
    <source>
        <dbReference type="PROSITE-ProRule" id="PRU00023"/>
    </source>
</evidence>
<dbReference type="InterPro" id="IPR002110">
    <property type="entry name" value="Ankyrin_rpt"/>
</dbReference>
<dbReference type="Pfam" id="PF12796">
    <property type="entry name" value="Ank_2"/>
    <property type="match status" value="1"/>
</dbReference>
<reference evidence="4" key="1">
    <citation type="submission" date="2020-02" db="EMBL/GenBank/DDBJ databases">
        <authorList>
            <person name="Meier V. D."/>
        </authorList>
    </citation>
    <scope>NUCLEOTIDE SEQUENCE</scope>
    <source>
        <strain evidence="4">AVDCRST_MAG69</strain>
    </source>
</reference>
<protein>
    <submittedName>
        <fullName evidence="4">Uncharacterized protein</fullName>
    </submittedName>
</protein>
<dbReference type="PANTHER" id="PTHR24171">
    <property type="entry name" value="ANKYRIN REPEAT DOMAIN-CONTAINING PROTEIN 39-RELATED"/>
    <property type="match status" value="1"/>
</dbReference>
<dbReference type="PANTHER" id="PTHR24171:SF9">
    <property type="entry name" value="ANKYRIN REPEAT DOMAIN-CONTAINING PROTEIN 39"/>
    <property type="match status" value="1"/>
</dbReference>
<dbReference type="AlphaFoldDB" id="A0A6J4RXS9"/>
<keyword evidence="1" id="KW-0677">Repeat</keyword>
<dbReference type="PROSITE" id="PS50297">
    <property type="entry name" value="ANK_REP_REGION"/>
    <property type="match status" value="1"/>
</dbReference>
<sequence>MSENLTEEELDFLRGVLDLAREGRTGELASVIERGVPVNLTGGAGDSLLMLAAYNDHPETVRMLLEHGADPDRVNDRGQTALGAAVFRRSAVSVELLLEHGADAHAGGRSAAQVAAFFGLGEMAALLESHRPVSVPKQR</sequence>
<evidence type="ECO:0000256" key="2">
    <source>
        <dbReference type="ARBA" id="ARBA00023043"/>
    </source>
</evidence>
<accession>A0A6J4RXS9</accession>
<dbReference type="InterPro" id="IPR036770">
    <property type="entry name" value="Ankyrin_rpt-contain_sf"/>
</dbReference>
<keyword evidence="2 3" id="KW-0040">ANK repeat</keyword>